<keyword evidence="9 10" id="KW-0998">Cell outer membrane</keyword>
<keyword evidence="12" id="KW-1185">Reference proteome</keyword>
<sequence>MKTIKGLILGSAATILAVGGAQAADLPVKAKAVEYVKVCSLYGAGFYYIPGTDTCVKIGGAIRIDTTINGNAYDTPFWQGSAGGAGAWNKDNFVSRSRINLTTDTRTATEYGVVRTYANLQFDFSQNRENIAGGFAEVDYAFIQFAGFTFGKAVSQFDPQWALSKPYVSSGFMAGSNNTTGIPQISYTASFGNGVSGTISLENATPYRNAGLYNAGLQLAAPFGGTGTTTSGYGTTANTFLGNSYGGNHIPDVVANLRLDQAWGSLHFGAAMHTITPGFYAGAYSAAGTGGFAAGNSGTGHPDDSYGFAVNGAVEFKNLPTGAGDSLKLEATYAKGAAKYAMAGGTTDSTGGGRFAKADANSIAFGYVLDGVYGLNGQIQQSEAWSVVGFYEHYWNPAWRTSLFGSYSHISYGDGGNAILAAAFDAGRLAGTGSNNGSLNGSTGNFDFGIAQIGTRTAWTPVKNLTFSAEFTYTRLEQQLGGTFSGSVSGRANPQGGYALQDQSIYNGSFQVLRSF</sequence>
<evidence type="ECO:0000313" key="12">
    <source>
        <dbReference type="Proteomes" id="UP000682843"/>
    </source>
</evidence>
<evidence type="ECO:0000256" key="2">
    <source>
        <dbReference type="ARBA" id="ARBA00022448"/>
    </source>
</evidence>
<keyword evidence="5 10" id="KW-0732">Signal</keyword>
<evidence type="ECO:0000256" key="4">
    <source>
        <dbReference type="ARBA" id="ARBA00022692"/>
    </source>
</evidence>
<keyword evidence="8 10" id="KW-0472">Membrane</keyword>
<feature type="signal peptide" evidence="10">
    <location>
        <begin position="1"/>
        <end position="23"/>
    </location>
</feature>
<comment type="subcellular location">
    <subcellularLocation>
        <location evidence="10">Cell outer membrane</location>
        <topology evidence="10">Multi-pass membrane protein</topology>
    </subcellularLocation>
</comment>
<evidence type="ECO:0000256" key="5">
    <source>
        <dbReference type="ARBA" id="ARBA00022729"/>
    </source>
</evidence>
<keyword evidence="2 10" id="KW-0813">Transport</keyword>
<dbReference type="EMBL" id="CP036498">
    <property type="protein sequence ID" value="QUS40334.1"/>
    <property type="molecule type" value="Genomic_DNA"/>
</dbReference>
<accession>A0ABX8A9A5</accession>
<dbReference type="Pfam" id="PF02530">
    <property type="entry name" value="Porin_2"/>
    <property type="match status" value="1"/>
</dbReference>
<evidence type="ECO:0000256" key="9">
    <source>
        <dbReference type="ARBA" id="ARBA00023237"/>
    </source>
</evidence>
<keyword evidence="3 10" id="KW-1134">Transmembrane beta strand</keyword>
<protein>
    <recommendedName>
        <fullName evidence="10">Porin</fullName>
    </recommendedName>
</protein>
<evidence type="ECO:0000256" key="8">
    <source>
        <dbReference type="ARBA" id="ARBA00023136"/>
    </source>
</evidence>
<evidence type="ECO:0000256" key="1">
    <source>
        <dbReference type="ARBA" id="ARBA00009521"/>
    </source>
</evidence>
<dbReference type="InterPro" id="IPR003684">
    <property type="entry name" value="Porin_alphabac"/>
</dbReference>
<comment type="function">
    <text evidence="10">Forms passive diffusion pores that allow small molecular weight hydrophilic materials across the outer membrane.</text>
</comment>
<evidence type="ECO:0000256" key="3">
    <source>
        <dbReference type="ARBA" id="ARBA00022452"/>
    </source>
</evidence>
<evidence type="ECO:0000256" key="7">
    <source>
        <dbReference type="ARBA" id="ARBA00023114"/>
    </source>
</evidence>
<dbReference type="Proteomes" id="UP000682843">
    <property type="component" value="Chromosome"/>
</dbReference>
<gene>
    <name evidence="11" type="ORF">RPMA_16940</name>
</gene>
<keyword evidence="4 10" id="KW-0812">Transmembrane</keyword>
<comment type="domain">
    <text evidence="10">Consists of 16-stranded beta-barrel sheets, with large surface-exposed loops, that form a transmembrane pore at the center of each barrel. The pore is partially ocluded by a peptide loop that folds into the pore lumen.</text>
</comment>
<organism evidence="11 12">
    <name type="scientific">Tardiphaga alba</name>
    <dbReference type="NCBI Taxonomy" id="340268"/>
    <lineage>
        <taxon>Bacteria</taxon>
        <taxon>Pseudomonadati</taxon>
        <taxon>Pseudomonadota</taxon>
        <taxon>Alphaproteobacteria</taxon>
        <taxon>Hyphomicrobiales</taxon>
        <taxon>Nitrobacteraceae</taxon>
        <taxon>Tardiphaga</taxon>
    </lineage>
</organism>
<evidence type="ECO:0000256" key="10">
    <source>
        <dbReference type="RuleBase" id="RU364005"/>
    </source>
</evidence>
<feature type="chain" id="PRO_5044990000" description="Porin" evidence="10">
    <location>
        <begin position="24"/>
        <end position="516"/>
    </location>
</feature>
<comment type="similarity">
    <text evidence="1 10">Belongs to the alphaproteobacteria porin family.</text>
</comment>
<proteinExistence type="inferred from homology"/>
<dbReference type="RefSeq" id="WP_211908916.1">
    <property type="nucleotide sequence ID" value="NZ_CP036498.1"/>
</dbReference>
<evidence type="ECO:0000256" key="6">
    <source>
        <dbReference type="ARBA" id="ARBA00023065"/>
    </source>
</evidence>
<keyword evidence="6 10" id="KW-0406">Ion transport</keyword>
<evidence type="ECO:0000313" key="11">
    <source>
        <dbReference type="EMBL" id="QUS40334.1"/>
    </source>
</evidence>
<name>A0ABX8A9A5_9BRAD</name>
<reference evidence="11 12" key="1">
    <citation type="submission" date="2019-02" db="EMBL/GenBank/DDBJ databases">
        <title>Emended description of the genus Rhodopseudomonas and description of Rhodopseudomonas albus sp. nov., a non-phototrophic, heavy-metal-tolerant bacterium isolated from garden soil.</title>
        <authorList>
            <person name="Bao Z."/>
            <person name="Cao W.W."/>
            <person name="Sato Y."/>
            <person name="Nishizawa T."/>
            <person name="Zhao J."/>
            <person name="Guo Y."/>
            <person name="Ohta H."/>
        </authorList>
    </citation>
    <scope>NUCLEOTIDE SEQUENCE [LARGE SCALE GENOMIC DNA]</scope>
    <source>
        <strain evidence="11 12">SK50-23</strain>
    </source>
</reference>
<keyword evidence="7 10" id="KW-0626">Porin</keyword>